<comment type="subunit">
    <text evidence="9">Forms a complex with TatC.</text>
</comment>
<dbReference type="PANTHER" id="PTHR42982">
    <property type="entry name" value="SEC-INDEPENDENT PROTEIN TRANSLOCASE PROTEIN TATA"/>
    <property type="match status" value="1"/>
</dbReference>
<keyword evidence="4 9" id="KW-0812">Transmembrane</keyword>
<dbReference type="HAMAP" id="MF_00236">
    <property type="entry name" value="TatA_E"/>
    <property type="match status" value="1"/>
</dbReference>
<comment type="similarity">
    <text evidence="9">Belongs to the TatA/E family.</text>
</comment>
<evidence type="ECO:0000256" key="4">
    <source>
        <dbReference type="ARBA" id="ARBA00022692"/>
    </source>
</evidence>
<evidence type="ECO:0000256" key="9">
    <source>
        <dbReference type="HAMAP-Rule" id="MF_00236"/>
    </source>
</evidence>
<dbReference type="PANTHER" id="PTHR42982:SF1">
    <property type="entry name" value="SEC-INDEPENDENT PROTEIN TRANSLOCASE PROTEIN TATA"/>
    <property type="match status" value="1"/>
</dbReference>
<keyword evidence="7 9" id="KW-0811">Translocation</keyword>
<feature type="compositionally biased region" description="Low complexity" evidence="10">
    <location>
        <begin position="67"/>
        <end position="77"/>
    </location>
</feature>
<keyword evidence="5 9" id="KW-0653">Protein transport</keyword>
<evidence type="ECO:0000256" key="7">
    <source>
        <dbReference type="ARBA" id="ARBA00023010"/>
    </source>
</evidence>
<organism evidence="11 12">
    <name type="scientific">Desulforudis audaxviator (strain MP104C)</name>
    <dbReference type="NCBI Taxonomy" id="477974"/>
    <lineage>
        <taxon>Bacteria</taxon>
        <taxon>Bacillati</taxon>
        <taxon>Bacillota</taxon>
        <taxon>Clostridia</taxon>
        <taxon>Thermoanaerobacterales</taxon>
        <taxon>Candidatus Desulforudaceae</taxon>
        <taxon>Candidatus Desulforudis</taxon>
    </lineage>
</organism>
<evidence type="ECO:0000256" key="3">
    <source>
        <dbReference type="ARBA" id="ARBA00022475"/>
    </source>
</evidence>
<accession>B1I3M9</accession>
<keyword evidence="6 9" id="KW-1133">Transmembrane helix</keyword>
<evidence type="ECO:0000313" key="11">
    <source>
        <dbReference type="EMBL" id="ACA59628.1"/>
    </source>
</evidence>
<feature type="region of interest" description="Disordered" evidence="10">
    <location>
        <begin position="43"/>
        <end position="83"/>
    </location>
</feature>
<evidence type="ECO:0000313" key="12">
    <source>
        <dbReference type="Proteomes" id="UP000008544"/>
    </source>
</evidence>
<dbReference type="OrthoDB" id="9800908at2"/>
<dbReference type="STRING" id="477974.Daud_1117"/>
<keyword evidence="2 9" id="KW-0813">Transport</keyword>
<dbReference type="InterPro" id="IPR003369">
    <property type="entry name" value="TatA/B/E"/>
</dbReference>
<dbReference type="KEGG" id="dau:Daud_1117"/>
<dbReference type="Pfam" id="PF02416">
    <property type="entry name" value="TatA_B_E"/>
    <property type="match status" value="1"/>
</dbReference>
<keyword evidence="8 9" id="KW-0472">Membrane</keyword>
<gene>
    <name evidence="9" type="primary">tatA</name>
    <name evidence="11" type="ordered locus">Daud_1117</name>
</gene>
<keyword evidence="3 9" id="KW-1003">Cell membrane</keyword>
<protein>
    <recommendedName>
        <fullName evidence="9">Sec-independent protein translocase protein TatA</fullName>
    </recommendedName>
</protein>
<dbReference type="eggNOG" id="COG1826">
    <property type="taxonomic scope" value="Bacteria"/>
</dbReference>
<dbReference type="GO" id="GO:0043953">
    <property type="term" value="P:protein transport by the Tat complex"/>
    <property type="evidence" value="ECO:0007669"/>
    <property type="project" value="UniProtKB-UniRule"/>
</dbReference>
<dbReference type="RefSeq" id="WP_012302214.1">
    <property type="nucleotide sequence ID" value="NC_010424.1"/>
</dbReference>
<evidence type="ECO:0000256" key="8">
    <source>
        <dbReference type="ARBA" id="ARBA00023136"/>
    </source>
</evidence>
<dbReference type="GO" id="GO:0033281">
    <property type="term" value="C:TAT protein transport complex"/>
    <property type="evidence" value="ECO:0007669"/>
    <property type="project" value="UniProtKB-UniRule"/>
</dbReference>
<proteinExistence type="inferred from homology"/>
<dbReference type="AlphaFoldDB" id="B1I3M9"/>
<dbReference type="Proteomes" id="UP000008544">
    <property type="component" value="Chromosome"/>
</dbReference>
<dbReference type="PRINTS" id="PR01506">
    <property type="entry name" value="TATBPROTEIN"/>
</dbReference>
<dbReference type="EMBL" id="CP000860">
    <property type="protein sequence ID" value="ACA59628.1"/>
    <property type="molecule type" value="Genomic_DNA"/>
</dbReference>
<dbReference type="GO" id="GO:0008320">
    <property type="term" value="F:protein transmembrane transporter activity"/>
    <property type="evidence" value="ECO:0007669"/>
    <property type="project" value="UniProtKB-UniRule"/>
</dbReference>
<comment type="function">
    <text evidence="9">Part of the twin-arginine translocation (Tat) system that transports large folded proteins containing a characteristic twin-arginine motif in their signal peptide across membranes. TatA could form the protein-conducting channel of the Tat system.</text>
</comment>
<evidence type="ECO:0000256" key="10">
    <source>
        <dbReference type="SAM" id="MobiDB-lite"/>
    </source>
</evidence>
<sequence>MLPNIGIPELILILAVIVVILGPGKLPELGKALGRMVKEYRKEANRGLPPPKSRRELREEREKAAREQAAAAARAAAPDPSTDYVADPARRGVFTGVLRVFQLVWKIWRWRRGLP</sequence>
<dbReference type="NCBIfam" id="NF011430">
    <property type="entry name" value="PRK14861.1"/>
    <property type="match status" value="1"/>
</dbReference>
<comment type="subcellular location">
    <subcellularLocation>
        <location evidence="1 9">Cell membrane</location>
        <topology evidence="1 9">Single-pass membrane protein</topology>
    </subcellularLocation>
</comment>
<evidence type="ECO:0000256" key="1">
    <source>
        <dbReference type="ARBA" id="ARBA00004162"/>
    </source>
</evidence>
<dbReference type="Gene3D" id="1.20.5.3310">
    <property type="match status" value="1"/>
</dbReference>
<evidence type="ECO:0000256" key="6">
    <source>
        <dbReference type="ARBA" id="ARBA00022989"/>
    </source>
</evidence>
<evidence type="ECO:0000256" key="5">
    <source>
        <dbReference type="ARBA" id="ARBA00022927"/>
    </source>
</evidence>
<dbReference type="InterPro" id="IPR006312">
    <property type="entry name" value="TatA/E"/>
</dbReference>
<evidence type="ECO:0000256" key="2">
    <source>
        <dbReference type="ARBA" id="ARBA00022448"/>
    </source>
</evidence>
<dbReference type="HOGENOM" id="CLU_2105013_0_0_9"/>
<keyword evidence="12" id="KW-1185">Reference proteome</keyword>
<name>B1I3M9_DESAP</name>
<feature type="transmembrane region" description="Helical" evidence="9">
    <location>
        <begin position="6"/>
        <end position="26"/>
    </location>
</feature>
<reference evidence="11 12" key="2">
    <citation type="journal article" date="2008" name="Science">
        <title>Environmental genomics reveals a single-species ecosystem deep within Earth.</title>
        <authorList>
            <person name="Chivian D."/>
            <person name="Brodie E.L."/>
            <person name="Alm E.J."/>
            <person name="Culley D.E."/>
            <person name="Dehal P.S."/>
            <person name="Desantis T.Z."/>
            <person name="Gihring T.M."/>
            <person name="Lapidus A."/>
            <person name="Lin L.H."/>
            <person name="Lowry S.R."/>
            <person name="Moser D.P."/>
            <person name="Richardson P.M."/>
            <person name="Southam G."/>
            <person name="Wanger G."/>
            <person name="Pratt L.M."/>
            <person name="Andersen G.L."/>
            <person name="Hazen T.C."/>
            <person name="Brockman F.J."/>
            <person name="Arkin A.P."/>
            <person name="Onstott T.C."/>
        </authorList>
    </citation>
    <scope>NUCLEOTIDE SEQUENCE [LARGE SCALE GENOMIC DNA]</scope>
    <source>
        <strain evidence="11 12">MP104C</strain>
    </source>
</reference>
<reference evidence="12" key="1">
    <citation type="submission" date="2007-10" db="EMBL/GenBank/DDBJ databases">
        <title>Complete sequence of chromosome of Desulforudis audaxviator MP104C.</title>
        <authorList>
            <person name="Copeland A."/>
            <person name="Lucas S."/>
            <person name="Lapidus A."/>
            <person name="Barry K."/>
            <person name="Glavina del Rio T."/>
            <person name="Dalin E."/>
            <person name="Tice H."/>
            <person name="Bruce D."/>
            <person name="Pitluck S."/>
            <person name="Lowry S.R."/>
            <person name="Larimer F."/>
            <person name="Land M.L."/>
            <person name="Hauser L."/>
            <person name="Kyrpides N."/>
            <person name="Ivanova N.N."/>
            <person name="Richardson P."/>
        </authorList>
    </citation>
    <scope>NUCLEOTIDE SEQUENCE [LARGE SCALE GENOMIC DNA]</scope>
    <source>
        <strain evidence="12">MP104C</strain>
    </source>
</reference>
<feature type="compositionally biased region" description="Basic and acidic residues" evidence="10">
    <location>
        <begin position="53"/>
        <end position="66"/>
    </location>
</feature>